<accession>A0A1W6YXL0</accession>
<name>A0A1W6YXL0_9BORD</name>
<evidence type="ECO:0000313" key="2">
    <source>
        <dbReference type="EMBL" id="ARP85817.1"/>
    </source>
</evidence>
<dbReference type="AlphaFoldDB" id="A0A1W6YXL0"/>
<keyword evidence="3" id="KW-1185">Reference proteome</keyword>
<proteinExistence type="predicted"/>
<dbReference type="InterPro" id="IPR036457">
    <property type="entry name" value="PPM-type-like_dom_sf"/>
</dbReference>
<evidence type="ECO:0000313" key="3">
    <source>
        <dbReference type="Proteomes" id="UP000194139"/>
    </source>
</evidence>
<sequence length="271" mass="28997">MDAGEWRGIAASVIGSSHIKTETPCQDSHAFCLIEAAEPILVLVASDGAGSASRSDAGSSLACRSLVACIQNYLHQGGSVENMTRDLACEWLDATVQSMQDLADSENLPLREFACTLLAAVVGPHAAAYLQIGDGAMVVLSDPEEWSYIFWPDHGEYINTTAFLTDASSRESFKFEAAKSTITDVAVFTDGIEPLVLRYATREVHSQFFNGIFKPVRSLSRPGLDPSLSGQLAAYLASAAICDRTDDDKTLLLASRGRPYLGNTAAVPEGE</sequence>
<reference evidence="2 3" key="1">
    <citation type="submission" date="2017-05" db="EMBL/GenBank/DDBJ databases">
        <title>Complete and WGS of Bordetella genogroups.</title>
        <authorList>
            <person name="Spilker T."/>
            <person name="LiPuma J."/>
        </authorList>
    </citation>
    <scope>NUCLEOTIDE SEQUENCE [LARGE SCALE GENOMIC DNA]</scope>
    <source>
        <strain evidence="2 3">AU17164</strain>
    </source>
</reference>
<dbReference type="SUPFAM" id="SSF81606">
    <property type="entry name" value="PP2C-like"/>
    <property type="match status" value="1"/>
</dbReference>
<evidence type="ECO:0000259" key="1">
    <source>
        <dbReference type="Pfam" id="PF13672"/>
    </source>
</evidence>
<protein>
    <recommendedName>
        <fullName evidence="1">PPM-type phosphatase domain-containing protein</fullName>
    </recommendedName>
</protein>
<organism evidence="2 3">
    <name type="scientific">Bordetella genomosp. 9</name>
    <dbReference type="NCBI Taxonomy" id="1416803"/>
    <lineage>
        <taxon>Bacteria</taxon>
        <taxon>Pseudomonadati</taxon>
        <taxon>Pseudomonadota</taxon>
        <taxon>Betaproteobacteria</taxon>
        <taxon>Burkholderiales</taxon>
        <taxon>Alcaligenaceae</taxon>
        <taxon>Bordetella</taxon>
    </lineage>
</organism>
<dbReference type="EMBL" id="CP021109">
    <property type="protein sequence ID" value="ARP85817.1"/>
    <property type="molecule type" value="Genomic_DNA"/>
</dbReference>
<feature type="domain" description="PPM-type phosphatase" evidence="1">
    <location>
        <begin position="14"/>
        <end position="229"/>
    </location>
</feature>
<dbReference type="Gene3D" id="3.60.40.10">
    <property type="entry name" value="PPM-type phosphatase domain"/>
    <property type="match status" value="1"/>
</dbReference>
<dbReference type="InterPro" id="IPR001932">
    <property type="entry name" value="PPM-type_phosphatase-like_dom"/>
</dbReference>
<dbReference type="RefSeq" id="WP_086071827.1">
    <property type="nucleotide sequence ID" value="NZ_CP021109.1"/>
</dbReference>
<gene>
    <name evidence="2" type="ORF">CAL13_06050</name>
</gene>
<dbReference type="Pfam" id="PF13672">
    <property type="entry name" value="PP2C_2"/>
    <property type="match status" value="1"/>
</dbReference>
<dbReference type="Proteomes" id="UP000194139">
    <property type="component" value="Chromosome"/>
</dbReference>